<evidence type="ECO:0000313" key="1">
    <source>
        <dbReference type="Proteomes" id="UP000887574"/>
    </source>
</evidence>
<proteinExistence type="predicted"/>
<accession>A0A915DRG3</accession>
<dbReference type="WBParaSite" id="jg22355">
    <property type="protein sequence ID" value="jg22355"/>
    <property type="gene ID" value="jg22355"/>
</dbReference>
<dbReference type="AlphaFoldDB" id="A0A915DRG3"/>
<keyword evidence="1" id="KW-1185">Reference proteome</keyword>
<organism evidence="1 2">
    <name type="scientific">Ditylenchus dipsaci</name>
    <dbReference type="NCBI Taxonomy" id="166011"/>
    <lineage>
        <taxon>Eukaryota</taxon>
        <taxon>Metazoa</taxon>
        <taxon>Ecdysozoa</taxon>
        <taxon>Nematoda</taxon>
        <taxon>Chromadorea</taxon>
        <taxon>Rhabditida</taxon>
        <taxon>Tylenchina</taxon>
        <taxon>Tylenchomorpha</taxon>
        <taxon>Sphaerularioidea</taxon>
        <taxon>Anguinidae</taxon>
        <taxon>Anguininae</taxon>
        <taxon>Ditylenchus</taxon>
    </lineage>
</organism>
<reference evidence="2" key="1">
    <citation type="submission" date="2022-11" db="UniProtKB">
        <authorList>
            <consortium name="WormBaseParasite"/>
        </authorList>
    </citation>
    <scope>IDENTIFICATION</scope>
</reference>
<protein>
    <submittedName>
        <fullName evidence="2">Uncharacterized protein</fullName>
    </submittedName>
</protein>
<name>A0A915DRG3_9BILA</name>
<dbReference type="Proteomes" id="UP000887574">
    <property type="component" value="Unplaced"/>
</dbReference>
<sequence>MNFPVLQRNYNANKRKYGTNSCESVQLQESKQSYLLAWDAAANNFRRIHIRGLLQGTQNFQTNLSVSGKSNVQ</sequence>
<evidence type="ECO:0000313" key="2">
    <source>
        <dbReference type="WBParaSite" id="jg22355"/>
    </source>
</evidence>